<dbReference type="CDD" id="cd06261">
    <property type="entry name" value="TM_PBP2"/>
    <property type="match status" value="1"/>
</dbReference>
<dbReference type="SUPFAM" id="SSF161098">
    <property type="entry name" value="MetI-like"/>
    <property type="match status" value="1"/>
</dbReference>
<dbReference type="PANTHER" id="PTHR30177">
    <property type="entry name" value="GLYCINE BETAINE/L-PROLINE TRANSPORT SYSTEM PERMEASE PROTEIN PROW"/>
    <property type="match status" value="1"/>
</dbReference>
<dbReference type="PROSITE" id="PS50928">
    <property type="entry name" value="ABC_TM1"/>
    <property type="match status" value="1"/>
</dbReference>
<reference evidence="8" key="1">
    <citation type="submission" date="2020-02" db="EMBL/GenBank/DDBJ databases">
        <authorList>
            <person name="Meier V. D."/>
        </authorList>
    </citation>
    <scope>NUCLEOTIDE SEQUENCE</scope>
    <source>
        <strain evidence="8">AVDCRST_MAG79</strain>
    </source>
</reference>
<evidence type="ECO:0000256" key="2">
    <source>
        <dbReference type="ARBA" id="ARBA00022448"/>
    </source>
</evidence>
<dbReference type="GO" id="GO:0031460">
    <property type="term" value="P:glycine betaine transport"/>
    <property type="evidence" value="ECO:0007669"/>
    <property type="project" value="TreeGrafter"/>
</dbReference>
<proteinExistence type="inferred from homology"/>
<evidence type="ECO:0000256" key="5">
    <source>
        <dbReference type="ARBA" id="ARBA00023136"/>
    </source>
</evidence>
<evidence type="ECO:0000256" key="1">
    <source>
        <dbReference type="ARBA" id="ARBA00004141"/>
    </source>
</evidence>
<evidence type="ECO:0000256" key="6">
    <source>
        <dbReference type="RuleBase" id="RU363032"/>
    </source>
</evidence>
<keyword evidence="2 6" id="KW-0813">Transport</keyword>
<sequence length="212" mass="21752">MALPIGLLVGHTGRGSLLAAMLSNVWRALPTLGLVILVFRIEPLSIWPVLVALVVIAVPPILLNTDVAIRSIDPGVRDAARGMGMTGTQALWRVEVPIATPLILAGFRSAAGQVVATATIAAFVGLGGLGRYIIDGYAARDIGQITGGAIVVAVLALVVEGVFALLQRTLAPDRTATAGMVLPPGHRPGRLTGAIAVATRDGGVSPEPGRSR</sequence>
<feature type="domain" description="ABC transmembrane type-1" evidence="7">
    <location>
        <begin position="1"/>
        <end position="163"/>
    </location>
</feature>
<feature type="transmembrane region" description="Helical" evidence="6">
    <location>
        <begin position="17"/>
        <end position="39"/>
    </location>
</feature>
<feature type="transmembrane region" description="Helical" evidence="6">
    <location>
        <begin position="114"/>
        <end position="134"/>
    </location>
</feature>
<keyword evidence="3 6" id="KW-0812">Transmembrane</keyword>
<dbReference type="Pfam" id="PF00528">
    <property type="entry name" value="BPD_transp_1"/>
    <property type="match status" value="1"/>
</dbReference>
<comment type="similarity">
    <text evidence="6">Belongs to the binding-protein-dependent transport system permease family.</text>
</comment>
<evidence type="ECO:0000259" key="7">
    <source>
        <dbReference type="PROSITE" id="PS50928"/>
    </source>
</evidence>
<gene>
    <name evidence="8" type="ORF">AVDCRST_MAG79-588</name>
</gene>
<feature type="transmembrane region" description="Helical" evidence="6">
    <location>
        <begin position="146"/>
        <end position="166"/>
    </location>
</feature>
<dbReference type="GO" id="GO:0055085">
    <property type="term" value="P:transmembrane transport"/>
    <property type="evidence" value="ECO:0007669"/>
    <property type="project" value="InterPro"/>
</dbReference>
<evidence type="ECO:0000256" key="4">
    <source>
        <dbReference type="ARBA" id="ARBA00022989"/>
    </source>
</evidence>
<evidence type="ECO:0000256" key="3">
    <source>
        <dbReference type="ARBA" id="ARBA00022692"/>
    </source>
</evidence>
<feature type="transmembrane region" description="Helical" evidence="6">
    <location>
        <begin position="46"/>
        <end position="63"/>
    </location>
</feature>
<name>A0A6J4TLC0_9ACTN</name>
<keyword evidence="4 6" id="KW-1133">Transmembrane helix</keyword>
<comment type="subcellular location">
    <subcellularLocation>
        <location evidence="6">Cell membrane</location>
        <topology evidence="6">Multi-pass membrane protein</topology>
    </subcellularLocation>
    <subcellularLocation>
        <location evidence="1">Membrane</location>
        <topology evidence="1">Multi-pass membrane protein</topology>
    </subcellularLocation>
</comment>
<dbReference type="EMBL" id="CADCWC010000113">
    <property type="protein sequence ID" value="CAA9526908.1"/>
    <property type="molecule type" value="Genomic_DNA"/>
</dbReference>
<protein>
    <submittedName>
        <fullName evidence="8">ABC transporter, permease protein (Cluster 13, osmolytes)</fullName>
    </submittedName>
</protein>
<dbReference type="InterPro" id="IPR051204">
    <property type="entry name" value="ABC_transp_perm/SBD"/>
</dbReference>
<dbReference type="GO" id="GO:0005886">
    <property type="term" value="C:plasma membrane"/>
    <property type="evidence" value="ECO:0007669"/>
    <property type="project" value="UniProtKB-SubCell"/>
</dbReference>
<keyword evidence="5 6" id="KW-0472">Membrane</keyword>
<dbReference type="InterPro" id="IPR000515">
    <property type="entry name" value="MetI-like"/>
</dbReference>
<feature type="transmembrane region" description="Helical" evidence="6">
    <location>
        <begin position="90"/>
        <end position="107"/>
    </location>
</feature>
<dbReference type="Gene3D" id="1.10.3720.10">
    <property type="entry name" value="MetI-like"/>
    <property type="match status" value="1"/>
</dbReference>
<dbReference type="AlphaFoldDB" id="A0A6J4TLC0"/>
<accession>A0A6J4TLC0</accession>
<dbReference type="InterPro" id="IPR035906">
    <property type="entry name" value="MetI-like_sf"/>
</dbReference>
<organism evidence="8">
    <name type="scientific">uncultured Thermoleophilia bacterium</name>
    <dbReference type="NCBI Taxonomy" id="1497501"/>
    <lineage>
        <taxon>Bacteria</taxon>
        <taxon>Bacillati</taxon>
        <taxon>Actinomycetota</taxon>
        <taxon>Thermoleophilia</taxon>
        <taxon>environmental samples</taxon>
    </lineage>
</organism>
<dbReference type="PANTHER" id="PTHR30177:SF33">
    <property type="entry name" value="POSSIBLE OSMOPROTECTANT (GLYCINE BETAINE_CARNITINE_CHOLINE_L-PROLINE) TRANSPORT INTEGRAL MEMBRANE PROTEIN ABC TRANSPORTER PROZ"/>
    <property type="match status" value="1"/>
</dbReference>
<evidence type="ECO:0000313" key="8">
    <source>
        <dbReference type="EMBL" id="CAA9526908.1"/>
    </source>
</evidence>